<protein>
    <submittedName>
        <fullName evidence="2">Uncharacterized protein</fullName>
    </submittedName>
</protein>
<accession>A0A9K3GXN5</accession>
<name>A0A9K3GXN5_HELAN</name>
<reference evidence="2" key="1">
    <citation type="journal article" date="2017" name="Nature">
        <title>The sunflower genome provides insights into oil metabolism, flowering and Asterid evolution.</title>
        <authorList>
            <person name="Badouin H."/>
            <person name="Gouzy J."/>
            <person name="Grassa C.J."/>
            <person name="Murat F."/>
            <person name="Staton S.E."/>
            <person name="Cottret L."/>
            <person name="Lelandais-Briere C."/>
            <person name="Owens G.L."/>
            <person name="Carrere S."/>
            <person name="Mayjonade B."/>
            <person name="Legrand L."/>
            <person name="Gill N."/>
            <person name="Kane N.C."/>
            <person name="Bowers J.E."/>
            <person name="Hubner S."/>
            <person name="Bellec A."/>
            <person name="Berard A."/>
            <person name="Berges H."/>
            <person name="Blanchet N."/>
            <person name="Boniface M.C."/>
            <person name="Brunel D."/>
            <person name="Catrice O."/>
            <person name="Chaidir N."/>
            <person name="Claudel C."/>
            <person name="Donnadieu C."/>
            <person name="Faraut T."/>
            <person name="Fievet G."/>
            <person name="Helmstetter N."/>
            <person name="King M."/>
            <person name="Knapp S.J."/>
            <person name="Lai Z."/>
            <person name="Le Paslier M.C."/>
            <person name="Lippi Y."/>
            <person name="Lorenzon L."/>
            <person name="Mandel J.R."/>
            <person name="Marage G."/>
            <person name="Marchand G."/>
            <person name="Marquand E."/>
            <person name="Bret-Mestries E."/>
            <person name="Morien E."/>
            <person name="Nambeesan S."/>
            <person name="Nguyen T."/>
            <person name="Pegot-Espagnet P."/>
            <person name="Pouilly N."/>
            <person name="Raftis F."/>
            <person name="Sallet E."/>
            <person name="Schiex T."/>
            <person name="Thomas J."/>
            <person name="Vandecasteele C."/>
            <person name="Vares D."/>
            <person name="Vear F."/>
            <person name="Vautrin S."/>
            <person name="Crespi M."/>
            <person name="Mangin B."/>
            <person name="Burke J.M."/>
            <person name="Salse J."/>
            <person name="Munos S."/>
            <person name="Vincourt P."/>
            <person name="Rieseberg L.H."/>
            <person name="Langlade N.B."/>
        </authorList>
    </citation>
    <scope>NUCLEOTIDE SEQUENCE</scope>
    <source>
        <tissue evidence="2">Leaves</tissue>
    </source>
</reference>
<reference evidence="2" key="2">
    <citation type="submission" date="2020-06" db="EMBL/GenBank/DDBJ databases">
        <title>Helianthus annuus Genome sequencing and assembly Release 2.</title>
        <authorList>
            <person name="Gouzy J."/>
            <person name="Langlade N."/>
            <person name="Munos S."/>
        </authorList>
    </citation>
    <scope>NUCLEOTIDE SEQUENCE</scope>
    <source>
        <tissue evidence="2">Leaves</tissue>
    </source>
</reference>
<comment type="caution">
    <text evidence="2">The sequence shown here is derived from an EMBL/GenBank/DDBJ whole genome shotgun (WGS) entry which is preliminary data.</text>
</comment>
<evidence type="ECO:0000313" key="3">
    <source>
        <dbReference type="Proteomes" id="UP000215914"/>
    </source>
</evidence>
<feature type="compositionally biased region" description="Polar residues" evidence="1">
    <location>
        <begin position="22"/>
        <end position="35"/>
    </location>
</feature>
<evidence type="ECO:0000313" key="2">
    <source>
        <dbReference type="EMBL" id="KAF5758833.1"/>
    </source>
</evidence>
<sequence length="49" mass="5511">MVKMNEKGSWEAISDYFPSPLETESPNLTQPPNSCSKERGNESMAVKKH</sequence>
<keyword evidence="3" id="KW-1185">Reference proteome</keyword>
<dbReference type="EMBL" id="MNCJ02000331">
    <property type="protein sequence ID" value="KAF5758833.1"/>
    <property type="molecule type" value="Genomic_DNA"/>
</dbReference>
<dbReference type="Gramene" id="mRNA:HanXRQr2_Chr16g0733971">
    <property type="protein sequence ID" value="CDS:HanXRQr2_Chr16g0733971.1"/>
    <property type="gene ID" value="HanXRQr2_Chr16g0733971"/>
</dbReference>
<evidence type="ECO:0000256" key="1">
    <source>
        <dbReference type="SAM" id="MobiDB-lite"/>
    </source>
</evidence>
<dbReference type="AlphaFoldDB" id="A0A9K3GXN5"/>
<feature type="region of interest" description="Disordered" evidence="1">
    <location>
        <begin position="16"/>
        <end position="49"/>
    </location>
</feature>
<organism evidence="2 3">
    <name type="scientific">Helianthus annuus</name>
    <name type="common">Common sunflower</name>
    <dbReference type="NCBI Taxonomy" id="4232"/>
    <lineage>
        <taxon>Eukaryota</taxon>
        <taxon>Viridiplantae</taxon>
        <taxon>Streptophyta</taxon>
        <taxon>Embryophyta</taxon>
        <taxon>Tracheophyta</taxon>
        <taxon>Spermatophyta</taxon>
        <taxon>Magnoliopsida</taxon>
        <taxon>eudicotyledons</taxon>
        <taxon>Gunneridae</taxon>
        <taxon>Pentapetalae</taxon>
        <taxon>asterids</taxon>
        <taxon>campanulids</taxon>
        <taxon>Asterales</taxon>
        <taxon>Asteraceae</taxon>
        <taxon>Asteroideae</taxon>
        <taxon>Heliantheae alliance</taxon>
        <taxon>Heliantheae</taxon>
        <taxon>Helianthus</taxon>
    </lineage>
</organism>
<dbReference type="Proteomes" id="UP000215914">
    <property type="component" value="Unassembled WGS sequence"/>
</dbReference>
<proteinExistence type="predicted"/>
<gene>
    <name evidence="2" type="ORF">HanXRQr2_Chr16g0733971</name>
</gene>